<protein>
    <submittedName>
        <fullName evidence="2">RimJ/RimL family protein N-acetyltransferase</fullName>
    </submittedName>
</protein>
<evidence type="ECO:0000313" key="2">
    <source>
        <dbReference type="EMBL" id="RKR88329.1"/>
    </source>
</evidence>
<dbReference type="OrthoDB" id="3533156at2"/>
<gene>
    <name evidence="2" type="ORF">BDK92_2640</name>
</gene>
<feature type="domain" description="N-acetyltransferase" evidence="1">
    <location>
        <begin position="28"/>
        <end position="183"/>
    </location>
</feature>
<dbReference type="AlphaFoldDB" id="A0A495JK09"/>
<dbReference type="SUPFAM" id="SSF55729">
    <property type="entry name" value="Acyl-CoA N-acyltransferases (Nat)"/>
    <property type="match status" value="1"/>
</dbReference>
<dbReference type="PANTHER" id="PTHR43792:SF1">
    <property type="entry name" value="N-ACETYLTRANSFERASE DOMAIN-CONTAINING PROTEIN"/>
    <property type="match status" value="1"/>
</dbReference>
<comment type="caution">
    <text evidence="2">The sequence shown here is derived from an EMBL/GenBank/DDBJ whole genome shotgun (WGS) entry which is preliminary data.</text>
</comment>
<dbReference type="PANTHER" id="PTHR43792">
    <property type="entry name" value="GNAT FAMILY, PUTATIVE (AFU_ORTHOLOGUE AFUA_3G00765)-RELATED-RELATED"/>
    <property type="match status" value="1"/>
</dbReference>
<proteinExistence type="predicted"/>
<dbReference type="Pfam" id="PF13302">
    <property type="entry name" value="Acetyltransf_3"/>
    <property type="match status" value="1"/>
</dbReference>
<dbReference type="Proteomes" id="UP000277671">
    <property type="component" value="Unassembled WGS sequence"/>
</dbReference>
<keyword evidence="2" id="KW-0808">Transferase</keyword>
<name>A0A495JK09_9ACTN</name>
<evidence type="ECO:0000313" key="3">
    <source>
        <dbReference type="Proteomes" id="UP000277671"/>
    </source>
</evidence>
<sequence>MNVPRRACCPTTWMGDLIVRALIATPRLELRPFRVADADELHTIFSDPETHTIGDGPFTSTEQTRAWIRRRVQVAEETGLLWYAVRARPNGDLLGNCGLFFGRIGQIEPEIGYEIRHSHQGQGFAREAAQAVLDEGLAAAVPRVWATIRPYNVASLRIAAKIGMSERYTKVDARGPLIYLARP</sequence>
<dbReference type="EMBL" id="RBKT01000001">
    <property type="protein sequence ID" value="RKR88329.1"/>
    <property type="molecule type" value="Genomic_DNA"/>
</dbReference>
<dbReference type="InterPro" id="IPR051531">
    <property type="entry name" value="N-acetyltransferase"/>
</dbReference>
<dbReference type="GO" id="GO:0016747">
    <property type="term" value="F:acyltransferase activity, transferring groups other than amino-acyl groups"/>
    <property type="evidence" value="ECO:0007669"/>
    <property type="project" value="InterPro"/>
</dbReference>
<dbReference type="Gene3D" id="3.40.630.30">
    <property type="match status" value="1"/>
</dbReference>
<accession>A0A495JK09</accession>
<dbReference type="InterPro" id="IPR016181">
    <property type="entry name" value="Acyl_CoA_acyltransferase"/>
</dbReference>
<keyword evidence="3" id="KW-1185">Reference proteome</keyword>
<evidence type="ECO:0000259" key="1">
    <source>
        <dbReference type="PROSITE" id="PS51186"/>
    </source>
</evidence>
<dbReference type="InterPro" id="IPR000182">
    <property type="entry name" value="GNAT_dom"/>
</dbReference>
<dbReference type="PROSITE" id="PS51186">
    <property type="entry name" value="GNAT"/>
    <property type="match status" value="1"/>
</dbReference>
<organism evidence="2 3">
    <name type="scientific">Micromonospora pisi</name>
    <dbReference type="NCBI Taxonomy" id="589240"/>
    <lineage>
        <taxon>Bacteria</taxon>
        <taxon>Bacillati</taxon>
        <taxon>Actinomycetota</taxon>
        <taxon>Actinomycetes</taxon>
        <taxon>Micromonosporales</taxon>
        <taxon>Micromonosporaceae</taxon>
        <taxon>Micromonospora</taxon>
    </lineage>
</organism>
<reference evidence="2 3" key="1">
    <citation type="submission" date="2018-10" db="EMBL/GenBank/DDBJ databases">
        <title>Sequencing the genomes of 1000 actinobacteria strains.</title>
        <authorList>
            <person name="Klenk H.-P."/>
        </authorList>
    </citation>
    <scope>NUCLEOTIDE SEQUENCE [LARGE SCALE GENOMIC DNA]</scope>
    <source>
        <strain evidence="2 3">DSM 45175</strain>
    </source>
</reference>